<feature type="region of interest" description="Disordered" evidence="1">
    <location>
        <begin position="149"/>
        <end position="178"/>
    </location>
</feature>
<accession>A0A699L388</accession>
<dbReference type="EMBL" id="BKCJ010581812">
    <property type="protein sequence ID" value="GFB23487.1"/>
    <property type="molecule type" value="Genomic_DNA"/>
</dbReference>
<gene>
    <name evidence="2" type="ORF">Tci_695458</name>
</gene>
<sequence>VNFLSLTITGDKNQPRTLRDYSKPSHKEYRNTIVLPEDDEVSHFDQTLFGCCKMDVHFTDSATRPIVDHAAGGKIRDKSAKESWEIIKGLALYDNESWNDPHDLAKLVKAISWPHDVMSTSDRRLIELKNQVQRMMEAQVLFNLEKVEEEKPETPKVEEKEESNIFNKDDKSSDNETCVHETNIREEKEWIEYKQTLDLVNILDE</sequence>
<evidence type="ECO:0000313" key="2">
    <source>
        <dbReference type="EMBL" id="GFB23487.1"/>
    </source>
</evidence>
<organism evidence="2">
    <name type="scientific">Tanacetum cinerariifolium</name>
    <name type="common">Dalmatian daisy</name>
    <name type="synonym">Chrysanthemum cinerariifolium</name>
    <dbReference type="NCBI Taxonomy" id="118510"/>
    <lineage>
        <taxon>Eukaryota</taxon>
        <taxon>Viridiplantae</taxon>
        <taxon>Streptophyta</taxon>
        <taxon>Embryophyta</taxon>
        <taxon>Tracheophyta</taxon>
        <taxon>Spermatophyta</taxon>
        <taxon>Magnoliopsida</taxon>
        <taxon>eudicotyledons</taxon>
        <taxon>Gunneridae</taxon>
        <taxon>Pentapetalae</taxon>
        <taxon>asterids</taxon>
        <taxon>campanulids</taxon>
        <taxon>Asterales</taxon>
        <taxon>Asteraceae</taxon>
        <taxon>Asteroideae</taxon>
        <taxon>Anthemideae</taxon>
        <taxon>Anthemidinae</taxon>
        <taxon>Tanacetum</taxon>
    </lineage>
</organism>
<feature type="non-terminal residue" evidence="2">
    <location>
        <position position="1"/>
    </location>
</feature>
<dbReference type="AlphaFoldDB" id="A0A699L388"/>
<protein>
    <submittedName>
        <fullName evidence="2">MAK10-like protein</fullName>
    </submittedName>
</protein>
<proteinExistence type="predicted"/>
<reference evidence="2" key="1">
    <citation type="journal article" date="2019" name="Sci. Rep.">
        <title>Draft genome of Tanacetum cinerariifolium, the natural source of mosquito coil.</title>
        <authorList>
            <person name="Yamashiro T."/>
            <person name="Shiraishi A."/>
            <person name="Satake H."/>
            <person name="Nakayama K."/>
        </authorList>
    </citation>
    <scope>NUCLEOTIDE SEQUENCE</scope>
</reference>
<evidence type="ECO:0000256" key="1">
    <source>
        <dbReference type="SAM" id="MobiDB-lite"/>
    </source>
</evidence>
<name>A0A699L388_TANCI</name>
<comment type="caution">
    <text evidence="2">The sequence shown here is derived from an EMBL/GenBank/DDBJ whole genome shotgun (WGS) entry which is preliminary data.</text>
</comment>